<dbReference type="EMBL" id="PP869282">
    <property type="protein sequence ID" value="XCN28523.1"/>
    <property type="molecule type" value="Genomic_DNA"/>
</dbReference>
<evidence type="ECO:0008006" key="2">
    <source>
        <dbReference type="Google" id="ProtNLM"/>
    </source>
</evidence>
<reference evidence="1" key="1">
    <citation type="submission" date="2024-06" db="EMBL/GenBank/DDBJ databases">
        <authorList>
            <person name="Li M."/>
        </authorList>
    </citation>
    <scope>NUCLEOTIDE SEQUENCE</scope>
</reference>
<proteinExistence type="predicted"/>
<sequence>MTTGKKTNVEVTQALVNDVGGELKEELQPILDDQTMSNDQKSRAISTKLFGYSVLKNAFIGALVNKVFMSRFWSKAWENPLKMFVDGNITYGYTIEDLYVDASDAVDYSAHFEGGSTECDDIFKLVDNKVYANYLSINFEKKFKTTIKDFDLRRAFTSEYGLGDMISQLMTKNTRGLYRLEYNLLKDMLTKYMSGISEKDAGMGASSTPTQFIQDTQVTKVTGETTSELIENLLLNIRIYGEQFEFESDKYNSAGVMQFSPMSDTVIVTTPQVYGHIDNYLAKTYNEDRVKILNKIILIDSLPEVNVIKSGDNGETTYETDKPIALLMDAKLLQLKPSLLEMREIENPNALAKNYFLHFHGLVGIVPFLNCKIFTATDEQLPKLEE</sequence>
<organism evidence="1">
    <name type="scientific">Clostridium phage vB_CPP_AT</name>
    <dbReference type="NCBI Taxonomy" id="3232178"/>
    <lineage>
        <taxon>Viruses</taxon>
        <taxon>Duplodnaviria</taxon>
        <taxon>Heunggongvirae</taxon>
        <taxon>Uroviricota</taxon>
        <taxon>Caudoviricetes</taxon>
    </lineage>
</organism>
<evidence type="ECO:0000313" key="1">
    <source>
        <dbReference type="EMBL" id="XCN28523.1"/>
    </source>
</evidence>
<name>A0AAU8L072_9CAUD</name>
<gene>
    <name evidence="1" type="ORF">vBCPPAT_3</name>
</gene>
<accession>A0AAU8L072</accession>
<dbReference type="Pfam" id="PF25622">
    <property type="entry name" value="Phi29_MCP"/>
    <property type="match status" value="1"/>
</dbReference>
<protein>
    <recommendedName>
        <fullName evidence="2">Major capsid protein</fullName>
    </recommendedName>
</protein>